<name>A0A173S644_9FIRM</name>
<sequence>MAKKMIDYLPPFMQQFEEMKQLMQSEDKQVAALNMDTTKILRNAFIETSDAEGIERFERILHIIPGAGENLELRRSRVSMRWNERIPYTHPTLVKCLNASLGENNYDLYSDEEHYYILVHLKLNVADRVGVVEELIRRMSPEDICYKVLLIYNTHAVLHKFTHAQLHNYTHRQLREEVLP</sequence>
<reference evidence="1 2" key="1">
    <citation type="submission" date="2015-09" db="EMBL/GenBank/DDBJ databases">
        <authorList>
            <consortium name="Pathogen Informatics"/>
        </authorList>
    </citation>
    <scope>NUCLEOTIDE SEQUENCE [LARGE SCALE GENOMIC DNA]</scope>
    <source>
        <strain evidence="1 2">2789STDY5608863</strain>
    </source>
</reference>
<dbReference type="RefSeq" id="WP_055261868.1">
    <property type="nucleotide sequence ID" value="NZ_CYXV01000004.1"/>
</dbReference>
<dbReference type="Proteomes" id="UP000095495">
    <property type="component" value="Unassembled WGS sequence"/>
</dbReference>
<accession>A0A173S644</accession>
<evidence type="ECO:0000313" key="2">
    <source>
        <dbReference type="Proteomes" id="UP000095495"/>
    </source>
</evidence>
<dbReference type="InterPro" id="IPR018755">
    <property type="entry name" value="Phage_Mu_Gp48"/>
</dbReference>
<dbReference type="AlphaFoldDB" id="A0A173S644"/>
<dbReference type="Pfam" id="PF10076">
    <property type="entry name" value="Phage_Mu_Gp48"/>
    <property type="match status" value="1"/>
</dbReference>
<gene>
    <name evidence="1" type="ORF">ERS852420_01111</name>
</gene>
<evidence type="ECO:0000313" key="1">
    <source>
        <dbReference type="EMBL" id="CUM85721.1"/>
    </source>
</evidence>
<proteinExistence type="predicted"/>
<organism evidence="1 2">
    <name type="scientific">Roseburia faecis</name>
    <dbReference type="NCBI Taxonomy" id="301302"/>
    <lineage>
        <taxon>Bacteria</taxon>
        <taxon>Bacillati</taxon>
        <taxon>Bacillota</taxon>
        <taxon>Clostridia</taxon>
        <taxon>Lachnospirales</taxon>
        <taxon>Lachnospiraceae</taxon>
        <taxon>Roseburia</taxon>
    </lineage>
</organism>
<protein>
    <submittedName>
        <fullName evidence="1">Uncharacterized protein conserved in bacteria (DUF2313)</fullName>
    </submittedName>
</protein>
<dbReference type="EMBL" id="CYXV01000004">
    <property type="protein sequence ID" value="CUM85721.1"/>
    <property type="molecule type" value="Genomic_DNA"/>
</dbReference>